<dbReference type="InterPro" id="IPR045864">
    <property type="entry name" value="aa-tRNA-synth_II/BPL/LPL"/>
</dbReference>
<evidence type="ECO:0000256" key="4">
    <source>
        <dbReference type="ARBA" id="ARBA00017959"/>
    </source>
</evidence>
<dbReference type="GO" id="GO:0005524">
    <property type="term" value="F:ATP binding"/>
    <property type="evidence" value="ECO:0007669"/>
    <property type="project" value="UniProtKB-KW"/>
</dbReference>
<evidence type="ECO:0000256" key="14">
    <source>
        <dbReference type="NCBIfam" id="TIGR00344"/>
    </source>
</evidence>
<protein>
    <recommendedName>
        <fullName evidence="4 14">Alanine--tRNA ligase</fullName>
        <ecNumber evidence="3 14">6.1.1.7</ecNumber>
    </recommendedName>
</protein>
<dbReference type="SUPFAM" id="SSF55681">
    <property type="entry name" value="Class II aaRS and biotin synthetases"/>
    <property type="match status" value="1"/>
</dbReference>
<dbReference type="SUPFAM" id="SSF101353">
    <property type="entry name" value="Putative anticodon-binding domain of alanyl-tRNA synthetase (AlaRS)"/>
    <property type="match status" value="1"/>
</dbReference>
<accession>A0A2J0LG45</accession>
<evidence type="ECO:0000259" key="15">
    <source>
        <dbReference type="PROSITE" id="PS50860"/>
    </source>
</evidence>
<dbReference type="SMART" id="SM00863">
    <property type="entry name" value="tRNA_SAD"/>
    <property type="match status" value="1"/>
</dbReference>
<dbReference type="EMBL" id="PFGP01000143">
    <property type="protein sequence ID" value="PIW65834.1"/>
    <property type="molecule type" value="Genomic_DNA"/>
</dbReference>
<dbReference type="InterPro" id="IPR018162">
    <property type="entry name" value="Ala-tRNA-ligase_IIc_anticod-bd"/>
</dbReference>
<dbReference type="PANTHER" id="PTHR11777:SF9">
    <property type="entry name" value="ALANINE--TRNA LIGASE, CYTOPLASMIC"/>
    <property type="match status" value="1"/>
</dbReference>
<dbReference type="PROSITE" id="PS50860">
    <property type="entry name" value="AA_TRNA_LIGASE_II_ALA"/>
    <property type="match status" value="1"/>
</dbReference>
<keyword evidence="5" id="KW-0820">tRNA-binding</keyword>
<dbReference type="Pfam" id="PF07973">
    <property type="entry name" value="tRNA_SAD"/>
    <property type="match status" value="1"/>
</dbReference>
<comment type="similarity">
    <text evidence="2">Belongs to the class-II aminoacyl-tRNA synthetase family.</text>
</comment>
<dbReference type="SUPFAM" id="SSF50447">
    <property type="entry name" value="Translation proteins"/>
    <property type="match status" value="1"/>
</dbReference>
<dbReference type="InterPro" id="IPR023033">
    <property type="entry name" value="Ala_tRNA_ligase_euk/bac"/>
</dbReference>
<dbReference type="NCBIfam" id="TIGR00344">
    <property type="entry name" value="alaS"/>
    <property type="match status" value="1"/>
</dbReference>
<dbReference type="InterPro" id="IPR002318">
    <property type="entry name" value="Ala-tRNA-lgiase_IIc"/>
</dbReference>
<evidence type="ECO:0000256" key="10">
    <source>
        <dbReference type="ARBA" id="ARBA00022840"/>
    </source>
</evidence>
<evidence type="ECO:0000313" key="16">
    <source>
        <dbReference type="EMBL" id="PIW65834.1"/>
    </source>
</evidence>
<dbReference type="FunFam" id="2.40.30.130:FF:000001">
    <property type="entry name" value="Alanine--tRNA ligase"/>
    <property type="match status" value="1"/>
</dbReference>
<feature type="non-terminal residue" evidence="16">
    <location>
        <position position="819"/>
    </location>
</feature>
<keyword evidence="7" id="KW-0479">Metal-binding</keyword>
<dbReference type="InterPro" id="IPR018164">
    <property type="entry name" value="Ala-tRNA-synth_IIc_N"/>
</dbReference>
<evidence type="ECO:0000256" key="2">
    <source>
        <dbReference type="ARBA" id="ARBA00008226"/>
    </source>
</evidence>
<dbReference type="InterPro" id="IPR012947">
    <property type="entry name" value="tRNA_SAD"/>
</dbReference>
<dbReference type="Gene3D" id="3.10.310.40">
    <property type="match status" value="1"/>
</dbReference>
<dbReference type="FunFam" id="3.30.980.10:FF:000004">
    <property type="entry name" value="Alanine--tRNA ligase, cytoplasmic"/>
    <property type="match status" value="1"/>
</dbReference>
<dbReference type="FunFam" id="3.10.310.40:FF:000001">
    <property type="entry name" value="Alanine--tRNA ligase"/>
    <property type="match status" value="1"/>
</dbReference>
<dbReference type="GO" id="GO:0046872">
    <property type="term" value="F:metal ion binding"/>
    <property type="evidence" value="ECO:0007669"/>
    <property type="project" value="UniProtKB-KW"/>
</dbReference>
<sequence>MKADVIRDKFLRFFQSKQHKIIPSASLVPDDDPTLLFTGAGMNQFKEYFLGIKKDFKRATTSQKCLRTGDIENVGKTPAHHTFFEMLGNFSFGDYFKKDAIAWAWEFMAEELKIPQKKMWVSVYKDDDEAYDIWRNVVKIPADKIKKLGDKDNFWPSEAKQKGPNGPCGPCSEIYVGDVEVWNLVFTQFNRCEGGKLEALPIKNIDTGMGLERIAAVMQGVKSNFETDLFVPIIEVIKNEAARAAHPEMAATIADHVRAAIFLCADGVLPSNEGRGYVQRMLIRRAVRFGKKLGIKGEFLYKLVPVVARVMKKQYPQLEARRENISMILLKEEERFSKTLHDGEQILQEIMKNSFSKQIKGEEAFKLYDTYGFPYDLTEEIAKEKGFYVDKDGFNKAMEAQRVTSRSSIALSTEIFAVTLAQKIKKLVKHTQFTGYDGLTSEAKVLQIFKNEGPVKEAKENDQVWIALDETPFYGESGGQVGDTGQIKASGALLEVLDTKSFDKIIIHICNVKKGSIKTGDNVTAQVDARRRLDIARNHTATHLLHGALRKTLGEHVHQAGSLVASERLRFDFAHFKALTPEQIKRVEELVNQDIQKDFAVSTKEMDLKEANKSGAQALFTEKYSDTVRVVSAGDNSRELCGGTHLENTGAIESFKIISESSVSAGMRRIEAVTGIFVSDVIKREKIAAQQKAAKEKEDKVSTERDKARRSGLLNNTDAIIKGSKIINGIKVVASELPDADVDDLRSICDKVRQLEPLAAILLVSHDNDKVSYVIAFSQDLVKKGFNAAKTVKDISRVVDGGGGGRPDLAVGGGKKPSG</sequence>
<dbReference type="InterPro" id="IPR050058">
    <property type="entry name" value="Ala-tRNA_ligase"/>
</dbReference>
<organism evidence="16 17">
    <name type="scientific">Candidatus Taenaricola geysiri</name>
    <dbReference type="NCBI Taxonomy" id="1974752"/>
    <lineage>
        <taxon>Bacteria</taxon>
        <taxon>Pseudomonadati</taxon>
        <taxon>Candidatus Omnitrophota</taxon>
        <taxon>Candidatus Taenaricola</taxon>
    </lineage>
</organism>
<keyword evidence="10" id="KW-0067">ATP-binding</keyword>
<dbReference type="HAMAP" id="MF_00036_B">
    <property type="entry name" value="Ala_tRNA_synth_B"/>
    <property type="match status" value="1"/>
</dbReference>
<dbReference type="Gene3D" id="3.30.980.10">
    <property type="entry name" value="Threonyl-trna Synthetase, Chain A, domain 2"/>
    <property type="match status" value="1"/>
</dbReference>
<dbReference type="GO" id="GO:0002161">
    <property type="term" value="F:aminoacyl-tRNA deacylase activity"/>
    <property type="evidence" value="ECO:0007669"/>
    <property type="project" value="TreeGrafter"/>
</dbReference>
<dbReference type="Gene3D" id="3.30.54.20">
    <property type="match status" value="1"/>
</dbReference>
<dbReference type="Pfam" id="PF01411">
    <property type="entry name" value="tRNA-synt_2c"/>
    <property type="match status" value="1"/>
</dbReference>
<dbReference type="InterPro" id="IPR018163">
    <property type="entry name" value="Thr/Ala-tRNA-synth_IIc_edit"/>
</dbReference>
<name>A0A2J0LG45_9BACT</name>
<dbReference type="EC" id="6.1.1.7" evidence="3 14"/>
<dbReference type="GO" id="GO:0000049">
    <property type="term" value="F:tRNA binding"/>
    <property type="evidence" value="ECO:0007669"/>
    <property type="project" value="UniProtKB-KW"/>
</dbReference>
<keyword evidence="12" id="KW-0648">Protein biosynthesis</keyword>
<dbReference type="Proteomes" id="UP000231267">
    <property type="component" value="Unassembled WGS sequence"/>
</dbReference>
<dbReference type="InterPro" id="IPR018165">
    <property type="entry name" value="Ala-tRNA-synth_IIc_core"/>
</dbReference>
<evidence type="ECO:0000256" key="13">
    <source>
        <dbReference type="ARBA" id="ARBA00023146"/>
    </source>
</evidence>
<keyword evidence="13" id="KW-0030">Aminoacyl-tRNA synthetase</keyword>
<keyword evidence="6 16" id="KW-0436">Ligase</keyword>
<evidence type="ECO:0000256" key="11">
    <source>
        <dbReference type="ARBA" id="ARBA00022884"/>
    </source>
</evidence>
<dbReference type="CDD" id="cd00673">
    <property type="entry name" value="AlaRS_core"/>
    <property type="match status" value="1"/>
</dbReference>
<evidence type="ECO:0000313" key="17">
    <source>
        <dbReference type="Proteomes" id="UP000231267"/>
    </source>
</evidence>
<evidence type="ECO:0000256" key="12">
    <source>
        <dbReference type="ARBA" id="ARBA00022917"/>
    </source>
</evidence>
<dbReference type="Pfam" id="PF02272">
    <property type="entry name" value="DHHA1"/>
    <property type="match status" value="1"/>
</dbReference>
<evidence type="ECO:0000256" key="3">
    <source>
        <dbReference type="ARBA" id="ARBA00013168"/>
    </source>
</evidence>
<proteinExistence type="inferred from homology"/>
<dbReference type="InterPro" id="IPR009000">
    <property type="entry name" value="Transl_B-barrel_sf"/>
</dbReference>
<dbReference type="SUPFAM" id="SSF55186">
    <property type="entry name" value="ThrRS/AlaRS common domain"/>
    <property type="match status" value="1"/>
</dbReference>
<comment type="cofactor">
    <cofactor evidence="1">
        <name>Zn(2+)</name>
        <dbReference type="ChEBI" id="CHEBI:29105"/>
    </cofactor>
</comment>
<dbReference type="Gene3D" id="2.40.30.130">
    <property type="match status" value="1"/>
</dbReference>
<dbReference type="GO" id="GO:0005829">
    <property type="term" value="C:cytosol"/>
    <property type="evidence" value="ECO:0007669"/>
    <property type="project" value="TreeGrafter"/>
</dbReference>
<dbReference type="PRINTS" id="PR00980">
    <property type="entry name" value="TRNASYNTHALA"/>
</dbReference>
<dbReference type="InterPro" id="IPR003156">
    <property type="entry name" value="DHHA1_dom"/>
</dbReference>
<evidence type="ECO:0000256" key="9">
    <source>
        <dbReference type="ARBA" id="ARBA00022833"/>
    </source>
</evidence>
<feature type="domain" description="Alanyl-transfer RNA synthetases family profile" evidence="15">
    <location>
        <begin position="1"/>
        <end position="684"/>
    </location>
</feature>
<evidence type="ECO:0000256" key="8">
    <source>
        <dbReference type="ARBA" id="ARBA00022741"/>
    </source>
</evidence>
<dbReference type="FunFam" id="3.30.54.20:FF:000001">
    <property type="entry name" value="Alanine--tRNA ligase"/>
    <property type="match status" value="1"/>
</dbReference>
<dbReference type="GO" id="GO:0004813">
    <property type="term" value="F:alanine-tRNA ligase activity"/>
    <property type="evidence" value="ECO:0007669"/>
    <property type="project" value="UniProtKB-UniRule"/>
</dbReference>
<gene>
    <name evidence="16" type="ORF">COW11_06470</name>
</gene>
<keyword evidence="9" id="KW-0862">Zinc</keyword>
<evidence type="ECO:0000256" key="7">
    <source>
        <dbReference type="ARBA" id="ARBA00022723"/>
    </source>
</evidence>
<evidence type="ECO:0000256" key="1">
    <source>
        <dbReference type="ARBA" id="ARBA00001947"/>
    </source>
</evidence>
<reference evidence="16 17" key="1">
    <citation type="submission" date="2017-09" db="EMBL/GenBank/DDBJ databases">
        <title>Depth-based differentiation of microbial function through sediment-hosted aquifers and enrichment of novel symbionts in the deep terrestrial subsurface.</title>
        <authorList>
            <person name="Probst A.J."/>
            <person name="Ladd B."/>
            <person name="Jarett J.K."/>
            <person name="Geller-Mcgrath D.E."/>
            <person name="Sieber C.M."/>
            <person name="Emerson J.B."/>
            <person name="Anantharaman K."/>
            <person name="Thomas B.C."/>
            <person name="Malmstrom R."/>
            <person name="Stieglmeier M."/>
            <person name="Klingl A."/>
            <person name="Woyke T."/>
            <person name="Ryan C.M."/>
            <person name="Banfield J.F."/>
        </authorList>
    </citation>
    <scope>NUCLEOTIDE SEQUENCE [LARGE SCALE GENOMIC DNA]</scope>
    <source>
        <strain evidence="16">CG12_big_fil_rev_8_21_14_0_65_43_15</strain>
    </source>
</reference>
<dbReference type="Gene3D" id="3.30.930.10">
    <property type="entry name" value="Bira Bifunctional Protein, Domain 2"/>
    <property type="match status" value="1"/>
</dbReference>
<comment type="caution">
    <text evidence="16">The sequence shown here is derived from an EMBL/GenBank/DDBJ whole genome shotgun (WGS) entry which is preliminary data.</text>
</comment>
<dbReference type="GO" id="GO:0006419">
    <property type="term" value="P:alanyl-tRNA aminoacylation"/>
    <property type="evidence" value="ECO:0007669"/>
    <property type="project" value="UniProtKB-UniRule"/>
</dbReference>
<dbReference type="PANTHER" id="PTHR11777">
    <property type="entry name" value="ALANYL-TRNA SYNTHETASE"/>
    <property type="match status" value="1"/>
</dbReference>
<dbReference type="AlphaFoldDB" id="A0A2J0LG45"/>
<evidence type="ECO:0000256" key="6">
    <source>
        <dbReference type="ARBA" id="ARBA00022598"/>
    </source>
</evidence>
<keyword evidence="11" id="KW-0694">RNA-binding</keyword>
<evidence type="ECO:0000256" key="5">
    <source>
        <dbReference type="ARBA" id="ARBA00022555"/>
    </source>
</evidence>
<keyword evidence="8" id="KW-0547">Nucleotide-binding</keyword>